<dbReference type="OrthoDB" id="1410704at2"/>
<dbReference type="EMBL" id="FQYU01000002">
    <property type="protein sequence ID" value="SHJ09425.1"/>
    <property type="molecule type" value="Genomic_DNA"/>
</dbReference>
<protein>
    <submittedName>
        <fullName evidence="5">AraC-type DNA-binding protein</fullName>
    </submittedName>
</protein>
<dbReference type="InterPro" id="IPR013096">
    <property type="entry name" value="Cupin_2"/>
</dbReference>
<dbReference type="SUPFAM" id="SSF51182">
    <property type="entry name" value="RmlC-like cupins"/>
    <property type="match status" value="1"/>
</dbReference>
<dbReference type="InterPro" id="IPR009057">
    <property type="entry name" value="Homeodomain-like_sf"/>
</dbReference>
<dbReference type="InterPro" id="IPR011051">
    <property type="entry name" value="RmlC_Cupin_sf"/>
</dbReference>
<evidence type="ECO:0000313" key="6">
    <source>
        <dbReference type="Proteomes" id="UP000184543"/>
    </source>
</evidence>
<dbReference type="InterPro" id="IPR018062">
    <property type="entry name" value="HTH_AraC-typ_CS"/>
</dbReference>
<dbReference type="RefSeq" id="WP_072992209.1">
    <property type="nucleotide sequence ID" value="NZ_FQYU01000002.1"/>
</dbReference>
<evidence type="ECO:0000256" key="1">
    <source>
        <dbReference type="ARBA" id="ARBA00023015"/>
    </source>
</evidence>
<dbReference type="PROSITE" id="PS00041">
    <property type="entry name" value="HTH_ARAC_FAMILY_1"/>
    <property type="match status" value="1"/>
</dbReference>
<dbReference type="PROSITE" id="PS01124">
    <property type="entry name" value="HTH_ARAC_FAMILY_2"/>
    <property type="match status" value="1"/>
</dbReference>
<evidence type="ECO:0000256" key="2">
    <source>
        <dbReference type="ARBA" id="ARBA00023125"/>
    </source>
</evidence>
<dbReference type="Proteomes" id="UP000184543">
    <property type="component" value="Unassembled WGS sequence"/>
</dbReference>
<dbReference type="InterPro" id="IPR014710">
    <property type="entry name" value="RmlC-like_jellyroll"/>
</dbReference>
<evidence type="ECO:0000259" key="4">
    <source>
        <dbReference type="PROSITE" id="PS01124"/>
    </source>
</evidence>
<evidence type="ECO:0000256" key="3">
    <source>
        <dbReference type="ARBA" id="ARBA00023163"/>
    </source>
</evidence>
<dbReference type="SMART" id="SM00342">
    <property type="entry name" value="HTH_ARAC"/>
    <property type="match status" value="1"/>
</dbReference>
<dbReference type="PANTHER" id="PTHR43280">
    <property type="entry name" value="ARAC-FAMILY TRANSCRIPTIONAL REGULATOR"/>
    <property type="match status" value="1"/>
</dbReference>
<dbReference type="Pfam" id="PF12833">
    <property type="entry name" value="HTH_18"/>
    <property type="match status" value="1"/>
</dbReference>
<keyword evidence="6" id="KW-1185">Reference proteome</keyword>
<keyword evidence="3" id="KW-0804">Transcription</keyword>
<dbReference type="STRING" id="192903.SAMN04488513_102821"/>
<accession>A0A1M6GHG3</accession>
<dbReference type="PANTHER" id="PTHR43280:SF27">
    <property type="entry name" value="TRANSCRIPTIONAL REGULATOR MTLR"/>
    <property type="match status" value="1"/>
</dbReference>
<dbReference type="Pfam" id="PF07883">
    <property type="entry name" value="Cupin_2"/>
    <property type="match status" value="1"/>
</dbReference>
<keyword evidence="2 5" id="KW-0238">DNA-binding</keyword>
<keyword evidence="1" id="KW-0805">Transcription regulation</keyword>
<feature type="domain" description="HTH araC/xylS-type" evidence="4">
    <location>
        <begin position="177"/>
        <end position="275"/>
    </location>
</feature>
<sequence>MKPQLEAVPFSDNSNILAYCYEDDHFDAPWHIHPQCELTYIASSKGTKFIGDHVSPYEPGELVLLNANLPHCWKNYTDTDVKSTSLVVQWNTGIFSPIPELQSVKNLIHSASHGLLFSREATKRVIKKVKMLPRLRGASQYLALLDVLNDLSTEDYTLLSTSKFIKELPWEHNDRMAKIHDFVAAHYQNRIQLKTVSDMVNLSEQAFSRFFKKMMGRSFFNYLNEYRINLAAKMLIDTDMAIADVAYASGFETLPFFFKKFKARYGTSPKTYRKKYCTS</sequence>
<organism evidence="5 6">
    <name type="scientific">Pseudozobellia thermophila</name>
    <dbReference type="NCBI Taxonomy" id="192903"/>
    <lineage>
        <taxon>Bacteria</taxon>
        <taxon>Pseudomonadati</taxon>
        <taxon>Bacteroidota</taxon>
        <taxon>Flavobacteriia</taxon>
        <taxon>Flavobacteriales</taxon>
        <taxon>Flavobacteriaceae</taxon>
        <taxon>Pseudozobellia</taxon>
    </lineage>
</organism>
<proteinExistence type="predicted"/>
<name>A0A1M6GHG3_9FLAO</name>
<dbReference type="Gene3D" id="1.10.10.60">
    <property type="entry name" value="Homeodomain-like"/>
    <property type="match status" value="2"/>
</dbReference>
<dbReference type="GO" id="GO:0043565">
    <property type="term" value="F:sequence-specific DNA binding"/>
    <property type="evidence" value="ECO:0007669"/>
    <property type="project" value="InterPro"/>
</dbReference>
<dbReference type="Gene3D" id="2.60.120.10">
    <property type="entry name" value="Jelly Rolls"/>
    <property type="match status" value="1"/>
</dbReference>
<gene>
    <name evidence="5" type="ORF">SAMN04488513_102821</name>
</gene>
<dbReference type="GO" id="GO:0003700">
    <property type="term" value="F:DNA-binding transcription factor activity"/>
    <property type="evidence" value="ECO:0007669"/>
    <property type="project" value="InterPro"/>
</dbReference>
<dbReference type="AlphaFoldDB" id="A0A1M6GHG3"/>
<reference evidence="6" key="1">
    <citation type="submission" date="2016-11" db="EMBL/GenBank/DDBJ databases">
        <authorList>
            <person name="Varghese N."/>
            <person name="Submissions S."/>
        </authorList>
    </citation>
    <scope>NUCLEOTIDE SEQUENCE [LARGE SCALE GENOMIC DNA]</scope>
    <source>
        <strain evidence="6">DSM 19858</strain>
    </source>
</reference>
<evidence type="ECO:0000313" key="5">
    <source>
        <dbReference type="EMBL" id="SHJ09425.1"/>
    </source>
</evidence>
<dbReference type="InterPro" id="IPR018060">
    <property type="entry name" value="HTH_AraC"/>
</dbReference>
<dbReference type="SUPFAM" id="SSF46689">
    <property type="entry name" value="Homeodomain-like"/>
    <property type="match status" value="2"/>
</dbReference>